<dbReference type="Proteomes" id="UP000722791">
    <property type="component" value="Unassembled WGS sequence"/>
</dbReference>
<dbReference type="Pfam" id="PF12499">
    <property type="entry name" value="DUF3707"/>
    <property type="match status" value="1"/>
</dbReference>
<evidence type="ECO:0000259" key="1">
    <source>
        <dbReference type="Pfam" id="PF12499"/>
    </source>
</evidence>
<name>A0A8J4LK09_9CHLO</name>
<dbReference type="InterPro" id="IPR024616">
    <property type="entry name" value="Pherophorin"/>
</dbReference>
<gene>
    <name evidence="2" type="ORF">Vretimale_5766</name>
</gene>
<evidence type="ECO:0000313" key="2">
    <source>
        <dbReference type="EMBL" id="GIM00871.1"/>
    </source>
</evidence>
<feature type="domain" description="Pherophorin" evidence="1">
    <location>
        <begin position="151"/>
        <end position="300"/>
    </location>
</feature>
<sequence>MAPWAGRSCGLHSWAWGWTATARRNPLYPINITKSQCYIFVEIVVADIVARAQMEDAILRSDSPAISCANNQVKICGLFASDAEGAKLQPWIEARVTGWLSIVTDLATCPAFLNGYDVAVATGGDGQWPNLPASCLNATRTVACRPQEIPFPKFACNTRQRITPFAALPVIFKAQGRKNTTTLYCFTTDTFMPDDINSSCGSTTTLLKAEIWANETQRHKVIAVGVQPGNSDTLSFRAVTWGAKGEQTLKVTPLNWNTTQAKGGKICLEVDDSTTLTTLCNGVLNTCWINFFSPTKKCCPLYAASFAG</sequence>
<organism evidence="2 3">
    <name type="scientific">Volvox reticuliferus</name>
    <dbReference type="NCBI Taxonomy" id="1737510"/>
    <lineage>
        <taxon>Eukaryota</taxon>
        <taxon>Viridiplantae</taxon>
        <taxon>Chlorophyta</taxon>
        <taxon>core chlorophytes</taxon>
        <taxon>Chlorophyceae</taxon>
        <taxon>CS clade</taxon>
        <taxon>Chlamydomonadales</taxon>
        <taxon>Volvocaceae</taxon>
        <taxon>Volvox</taxon>
    </lineage>
</organism>
<dbReference type="EMBL" id="BNCQ01000008">
    <property type="protein sequence ID" value="GIM00871.1"/>
    <property type="molecule type" value="Genomic_DNA"/>
</dbReference>
<dbReference type="AlphaFoldDB" id="A0A8J4LK09"/>
<proteinExistence type="predicted"/>
<protein>
    <recommendedName>
        <fullName evidence="1">Pherophorin domain-containing protein</fullName>
    </recommendedName>
</protein>
<comment type="caution">
    <text evidence="2">The sequence shown here is derived from an EMBL/GenBank/DDBJ whole genome shotgun (WGS) entry which is preliminary data.</text>
</comment>
<reference evidence="2" key="1">
    <citation type="journal article" date="2021" name="Proc. Natl. Acad. Sci. U.S.A.">
        <title>Three genomes in the algal genus Volvox reveal the fate of a haploid sex-determining region after a transition to homothallism.</title>
        <authorList>
            <person name="Yamamoto K."/>
            <person name="Hamaji T."/>
            <person name="Kawai-Toyooka H."/>
            <person name="Matsuzaki R."/>
            <person name="Takahashi F."/>
            <person name="Nishimura Y."/>
            <person name="Kawachi M."/>
            <person name="Noguchi H."/>
            <person name="Minakuchi Y."/>
            <person name="Umen J.G."/>
            <person name="Toyoda A."/>
            <person name="Nozaki H."/>
        </authorList>
    </citation>
    <scope>NUCLEOTIDE SEQUENCE</scope>
    <source>
        <strain evidence="2">NIES-3785</strain>
    </source>
</reference>
<accession>A0A8J4LK09</accession>
<evidence type="ECO:0000313" key="3">
    <source>
        <dbReference type="Proteomes" id="UP000722791"/>
    </source>
</evidence>